<organism evidence="1 2">
    <name type="scientific">Morus notabilis</name>
    <dbReference type="NCBI Taxonomy" id="981085"/>
    <lineage>
        <taxon>Eukaryota</taxon>
        <taxon>Viridiplantae</taxon>
        <taxon>Streptophyta</taxon>
        <taxon>Embryophyta</taxon>
        <taxon>Tracheophyta</taxon>
        <taxon>Spermatophyta</taxon>
        <taxon>Magnoliopsida</taxon>
        <taxon>eudicotyledons</taxon>
        <taxon>Gunneridae</taxon>
        <taxon>Pentapetalae</taxon>
        <taxon>rosids</taxon>
        <taxon>fabids</taxon>
        <taxon>Rosales</taxon>
        <taxon>Moraceae</taxon>
        <taxon>Moreae</taxon>
        <taxon>Morus</taxon>
    </lineage>
</organism>
<keyword evidence="2" id="KW-1185">Reference proteome</keyword>
<accession>W9S3R6</accession>
<name>W9S3R6_9ROSA</name>
<dbReference type="Proteomes" id="UP000030645">
    <property type="component" value="Unassembled WGS sequence"/>
</dbReference>
<reference evidence="2" key="1">
    <citation type="submission" date="2013-01" db="EMBL/GenBank/DDBJ databases">
        <title>Draft Genome Sequence of a Mulberry Tree, Morus notabilis C.K. Schneid.</title>
        <authorList>
            <person name="He N."/>
            <person name="Zhao S."/>
        </authorList>
    </citation>
    <scope>NUCLEOTIDE SEQUENCE</scope>
</reference>
<gene>
    <name evidence="1" type="ORF">L484_003810</name>
</gene>
<protein>
    <submittedName>
        <fullName evidence="1">Uncharacterized protein</fullName>
    </submittedName>
</protein>
<dbReference type="AlphaFoldDB" id="W9S3R6"/>
<proteinExistence type="predicted"/>
<sequence>MTKDMRFLRKERFFCWNNIENMTWMFTCLRRCLNGSFSSVSVYEEVTAYSRPVFVAALVSNNEYIDVSSYRYLWLAMKIRKNILASSSSLVQSNVVAADAGWRRSLAEKVFWINVFAEFLACSFHKFPTS</sequence>
<evidence type="ECO:0000313" key="1">
    <source>
        <dbReference type="EMBL" id="EXC24833.1"/>
    </source>
</evidence>
<evidence type="ECO:0000313" key="2">
    <source>
        <dbReference type="Proteomes" id="UP000030645"/>
    </source>
</evidence>
<dbReference type="EMBL" id="KE346035">
    <property type="protein sequence ID" value="EXC24833.1"/>
    <property type="molecule type" value="Genomic_DNA"/>
</dbReference>